<evidence type="ECO:0000259" key="1">
    <source>
        <dbReference type="Pfam" id="PF03992"/>
    </source>
</evidence>
<keyword evidence="3" id="KW-1185">Reference proteome</keyword>
<name>A0ABN0THY4_9PSEU</name>
<protein>
    <recommendedName>
        <fullName evidence="1">ABM domain-containing protein</fullName>
    </recommendedName>
</protein>
<evidence type="ECO:0000313" key="2">
    <source>
        <dbReference type="EMBL" id="GAA0222180.1"/>
    </source>
</evidence>
<accession>A0ABN0THY4</accession>
<evidence type="ECO:0000313" key="3">
    <source>
        <dbReference type="Proteomes" id="UP001500416"/>
    </source>
</evidence>
<proteinExistence type="predicted"/>
<dbReference type="InterPro" id="IPR007138">
    <property type="entry name" value="ABM_dom"/>
</dbReference>
<dbReference type="Pfam" id="PF03992">
    <property type="entry name" value="ABM"/>
    <property type="match status" value="1"/>
</dbReference>
<comment type="caution">
    <text evidence="2">The sequence shown here is derived from an EMBL/GenBank/DDBJ whole genome shotgun (WGS) entry which is preliminary data.</text>
</comment>
<sequence>MTGMKPDLARADADVLLVGPPDDFADHPDGLVAAHRLVGEDGDEVTVSQWSGPARREGFTAYRRHRTLSRPGVEVGCVVLVTIDLEPGTAEEWIDLVLTALAAEQDPHPGGISAHFHISDDGSRVLNYAEWVSAQAHVDALNRGDGAVGVGELWQRVRGFHGLKSSTVRRYRYADTGDHGQGL</sequence>
<dbReference type="EMBL" id="BAAABU010000003">
    <property type="protein sequence ID" value="GAA0222180.1"/>
    <property type="molecule type" value="Genomic_DNA"/>
</dbReference>
<dbReference type="Gene3D" id="3.30.70.100">
    <property type="match status" value="1"/>
</dbReference>
<reference evidence="2 3" key="1">
    <citation type="journal article" date="2019" name="Int. J. Syst. Evol. Microbiol.">
        <title>The Global Catalogue of Microorganisms (GCM) 10K type strain sequencing project: providing services to taxonomists for standard genome sequencing and annotation.</title>
        <authorList>
            <consortium name="The Broad Institute Genomics Platform"/>
            <consortium name="The Broad Institute Genome Sequencing Center for Infectious Disease"/>
            <person name="Wu L."/>
            <person name="Ma J."/>
        </authorList>
    </citation>
    <scope>NUCLEOTIDE SEQUENCE [LARGE SCALE GENOMIC DNA]</scope>
    <source>
        <strain evidence="2 3">JCM 3380</strain>
    </source>
</reference>
<dbReference type="InterPro" id="IPR011008">
    <property type="entry name" value="Dimeric_a/b-barrel"/>
</dbReference>
<dbReference type="Proteomes" id="UP001500416">
    <property type="component" value="Unassembled WGS sequence"/>
</dbReference>
<dbReference type="SUPFAM" id="SSF54909">
    <property type="entry name" value="Dimeric alpha+beta barrel"/>
    <property type="match status" value="1"/>
</dbReference>
<organism evidence="2 3">
    <name type="scientific">Saccharothrix mutabilis subsp. mutabilis</name>
    <dbReference type="NCBI Taxonomy" id="66855"/>
    <lineage>
        <taxon>Bacteria</taxon>
        <taxon>Bacillati</taxon>
        <taxon>Actinomycetota</taxon>
        <taxon>Actinomycetes</taxon>
        <taxon>Pseudonocardiales</taxon>
        <taxon>Pseudonocardiaceae</taxon>
        <taxon>Saccharothrix</taxon>
    </lineage>
</organism>
<feature type="domain" description="ABM" evidence="1">
    <location>
        <begin position="78"/>
        <end position="141"/>
    </location>
</feature>
<gene>
    <name evidence="2" type="ORF">GCM10010492_20440</name>
</gene>